<dbReference type="NCBIfam" id="TIGR00710">
    <property type="entry name" value="efflux_Bcr_CflA"/>
    <property type="match status" value="1"/>
</dbReference>
<dbReference type="InterPro" id="IPR036259">
    <property type="entry name" value="MFS_trans_sf"/>
</dbReference>
<reference evidence="10 11" key="1">
    <citation type="journal article" date="2014" name="Genome Announc.">
        <title>Draft Genome Sequence of the Algicidal Bacterium Mangrovimonas yunxiaonensis Strain LY01.</title>
        <authorList>
            <person name="Li Y."/>
            <person name="Zhu H."/>
            <person name="Li C."/>
            <person name="Zhang H."/>
            <person name="Chen Z."/>
            <person name="Zheng W."/>
            <person name="Xu H."/>
            <person name="Zheng T."/>
        </authorList>
    </citation>
    <scope>NUCLEOTIDE SEQUENCE [LARGE SCALE GENOMIC DNA]</scope>
    <source>
        <strain evidence="10 11">LY01</strain>
    </source>
</reference>
<evidence type="ECO:0000256" key="6">
    <source>
        <dbReference type="ARBA" id="ARBA00022989"/>
    </source>
</evidence>
<dbReference type="CDD" id="cd17320">
    <property type="entry name" value="MFS_MdfA_MDR_like"/>
    <property type="match status" value="1"/>
</dbReference>
<comment type="subcellular location">
    <subcellularLocation>
        <location evidence="1">Cell membrane</location>
        <topology evidence="1">Multi-pass membrane protein</topology>
    </subcellularLocation>
</comment>
<dbReference type="eggNOG" id="COG2814">
    <property type="taxonomic scope" value="Bacteria"/>
</dbReference>
<name>A0A084TJI8_9FLAO</name>
<dbReference type="SUPFAM" id="SSF103473">
    <property type="entry name" value="MFS general substrate transporter"/>
    <property type="match status" value="1"/>
</dbReference>
<keyword evidence="5 8" id="KW-0812">Transmembrane</keyword>
<dbReference type="AlphaFoldDB" id="A0A084TJI8"/>
<dbReference type="OrthoDB" id="9800416at2"/>
<feature type="transmembrane region" description="Helical" evidence="8">
    <location>
        <begin position="312"/>
        <end position="333"/>
    </location>
</feature>
<dbReference type="RefSeq" id="WP_036122820.1">
    <property type="nucleotide sequence ID" value="NZ_BMET01000004.1"/>
</dbReference>
<feature type="transmembrane region" description="Helical" evidence="8">
    <location>
        <begin position="374"/>
        <end position="395"/>
    </location>
</feature>
<keyword evidence="11" id="KW-1185">Reference proteome</keyword>
<dbReference type="InterPro" id="IPR011701">
    <property type="entry name" value="MFS"/>
</dbReference>
<evidence type="ECO:0000256" key="5">
    <source>
        <dbReference type="ARBA" id="ARBA00022692"/>
    </source>
</evidence>
<proteinExistence type="inferred from homology"/>
<evidence type="ECO:0000256" key="2">
    <source>
        <dbReference type="ARBA" id="ARBA00006236"/>
    </source>
</evidence>
<feature type="transmembrane region" description="Helical" evidence="8">
    <location>
        <begin position="168"/>
        <end position="187"/>
    </location>
</feature>
<feature type="transmembrane region" description="Helical" evidence="8">
    <location>
        <begin position="220"/>
        <end position="245"/>
    </location>
</feature>
<dbReference type="GO" id="GO:0042910">
    <property type="term" value="F:xenobiotic transmembrane transporter activity"/>
    <property type="evidence" value="ECO:0007669"/>
    <property type="project" value="InterPro"/>
</dbReference>
<accession>A0A084TJI8</accession>
<dbReference type="STRING" id="1197477.IA57_10525"/>
<gene>
    <name evidence="10" type="ORF">IA57_10525</name>
</gene>
<evidence type="ECO:0000259" key="9">
    <source>
        <dbReference type="PROSITE" id="PS50850"/>
    </source>
</evidence>
<dbReference type="GO" id="GO:1990961">
    <property type="term" value="P:xenobiotic detoxification by transmembrane export across the plasma membrane"/>
    <property type="evidence" value="ECO:0007669"/>
    <property type="project" value="InterPro"/>
</dbReference>
<feature type="transmembrane region" description="Helical" evidence="8">
    <location>
        <begin position="289"/>
        <end position="306"/>
    </location>
</feature>
<organism evidence="10 11">
    <name type="scientific">Mangrovimonas yunxiaonensis</name>
    <dbReference type="NCBI Taxonomy" id="1197477"/>
    <lineage>
        <taxon>Bacteria</taxon>
        <taxon>Pseudomonadati</taxon>
        <taxon>Bacteroidota</taxon>
        <taxon>Flavobacteriia</taxon>
        <taxon>Flavobacteriales</taxon>
        <taxon>Flavobacteriaceae</taxon>
        <taxon>Mangrovimonas</taxon>
    </lineage>
</organism>
<dbReference type="InterPro" id="IPR020846">
    <property type="entry name" value="MFS_dom"/>
</dbReference>
<protein>
    <submittedName>
        <fullName evidence="10">MFS transporter</fullName>
    </submittedName>
</protein>
<dbReference type="Proteomes" id="UP000028521">
    <property type="component" value="Unassembled WGS sequence"/>
</dbReference>
<dbReference type="PROSITE" id="PS50850">
    <property type="entry name" value="MFS"/>
    <property type="match status" value="1"/>
</dbReference>
<dbReference type="PANTHER" id="PTHR23502:SF132">
    <property type="entry name" value="POLYAMINE TRANSPORTER 2-RELATED"/>
    <property type="match status" value="1"/>
</dbReference>
<keyword evidence="3" id="KW-0813">Transport</keyword>
<feature type="transmembrane region" description="Helical" evidence="8">
    <location>
        <begin position="54"/>
        <end position="70"/>
    </location>
</feature>
<dbReference type="Gene3D" id="1.20.1720.10">
    <property type="entry name" value="Multidrug resistance protein D"/>
    <property type="match status" value="1"/>
</dbReference>
<feature type="transmembrane region" description="Helical" evidence="8">
    <location>
        <begin position="140"/>
        <end position="162"/>
    </location>
</feature>
<comment type="caution">
    <text evidence="10">The sequence shown here is derived from an EMBL/GenBank/DDBJ whole genome shotgun (WGS) entry which is preliminary data.</text>
</comment>
<dbReference type="GO" id="GO:0005886">
    <property type="term" value="C:plasma membrane"/>
    <property type="evidence" value="ECO:0007669"/>
    <property type="project" value="UniProtKB-SubCell"/>
</dbReference>
<dbReference type="EMBL" id="JPFK01000007">
    <property type="protein sequence ID" value="KFB00874.1"/>
    <property type="molecule type" value="Genomic_DNA"/>
</dbReference>
<keyword evidence="7 8" id="KW-0472">Membrane</keyword>
<feature type="transmembrane region" description="Helical" evidence="8">
    <location>
        <begin position="345"/>
        <end position="368"/>
    </location>
</feature>
<dbReference type="PROSITE" id="PS00216">
    <property type="entry name" value="SUGAR_TRANSPORT_1"/>
    <property type="match status" value="1"/>
</dbReference>
<evidence type="ECO:0000313" key="11">
    <source>
        <dbReference type="Proteomes" id="UP000028521"/>
    </source>
</evidence>
<sequence>MQNNLKTKDSLNIEFVGLMASLMAIVALSIDALLPALPDIAHDLNVTDPSKNQLLITMIFLGLGIGQLILGPLSDSYGRKPIIYAGFSLFVVASIICVSTQSFEWMIFGRILQGAGLAAPRTISISMVRDTYSGDYMARVMSIVVMVFILVPVVAPTLGQFLITFFDWHSIFNLNLIYGVLVIYWFWKKQPETLPKEKRSKLSVGLFVNGTKAFFKQKSAVVYTLVSGLITGSFMVYLSTSQYIFEEQYHLADLFPYIFASLAISIGFATFLNSALVMRFGMKAIAKTAALAFCAISILYVVIFYNGQNPDLSVLVMFFASQFIAIGFLFGNLRSLAMEPVGHIAGVGAAINGFLSTVMAVPIANYIGSFVSNSVLPLFIGFSVCGLLSVVLMFFSKEKTAPVAEAV</sequence>
<feature type="transmembrane region" description="Helical" evidence="8">
    <location>
        <begin position="82"/>
        <end position="101"/>
    </location>
</feature>
<keyword evidence="4" id="KW-1003">Cell membrane</keyword>
<dbReference type="InterPro" id="IPR004812">
    <property type="entry name" value="Efflux_drug-R_Bcr/CmlA"/>
</dbReference>
<dbReference type="InterPro" id="IPR005829">
    <property type="entry name" value="Sugar_transporter_CS"/>
</dbReference>
<feature type="transmembrane region" description="Helical" evidence="8">
    <location>
        <begin position="12"/>
        <end position="34"/>
    </location>
</feature>
<evidence type="ECO:0000256" key="7">
    <source>
        <dbReference type="ARBA" id="ARBA00023136"/>
    </source>
</evidence>
<comment type="similarity">
    <text evidence="2">Belongs to the major facilitator superfamily. Bcr/CmlA family.</text>
</comment>
<evidence type="ECO:0000256" key="3">
    <source>
        <dbReference type="ARBA" id="ARBA00022448"/>
    </source>
</evidence>
<reference evidence="11" key="2">
    <citation type="submission" date="2014-07" db="EMBL/GenBank/DDBJ databases">
        <title>Genome sequence of Mangrovimonas yunxiaonensis.</title>
        <authorList>
            <person name="Li Y."/>
            <person name="Zheng T."/>
        </authorList>
    </citation>
    <scope>NUCLEOTIDE SEQUENCE [LARGE SCALE GENOMIC DNA]</scope>
    <source>
        <strain evidence="11">LY01</strain>
    </source>
</reference>
<feature type="domain" description="Major facilitator superfamily (MFS) profile" evidence="9">
    <location>
        <begin position="15"/>
        <end position="401"/>
    </location>
</feature>
<feature type="transmembrane region" description="Helical" evidence="8">
    <location>
        <begin position="257"/>
        <end position="277"/>
    </location>
</feature>
<dbReference type="Pfam" id="PF07690">
    <property type="entry name" value="MFS_1"/>
    <property type="match status" value="1"/>
</dbReference>
<evidence type="ECO:0000313" key="10">
    <source>
        <dbReference type="EMBL" id="KFB00874.1"/>
    </source>
</evidence>
<keyword evidence="6 8" id="KW-1133">Transmembrane helix</keyword>
<evidence type="ECO:0000256" key="1">
    <source>
        <dbReference type="ARBA" id="ARBA00004651"/>
    </source>
</evidence>
<dbReference type="PANTHER" id="PTHR23502">
    <property type="entry name" value="MAJOR FACILITATOR SUPERFAMILY"/>
    <property type="match status" value="1"/>
</dbReference>
<evidence type="ECO:0000256" key="8">
    <source>
        <dbReference type="SAM" id="Phobius"/>
    </source>
</evidence>
<evidence type="ECO:0000256" key="4">
    <source>
        <dbReference type="ARBA" id="ARBA00022475"/>
    </source>
</evidence>